<comment type="similarity">
    <text evidence="3">Belongs to the PNP/MTAP phosphorylase family. MTAP subfamily.</text>
</comment>
<dbReference type="SUPFAM" id="SSF53167">
    <property type="entry name" value="Purine and uridine phosphorylases"/>
    <property type="match status" value="1"/>
</dbReference>
<dbReference type="HAMAP" id="MF_01963">
    <property type="entry name" value="MTAP"/>
    <property type="match status" value="1"/>
</dbReference>
<feature type="binding site" evidence="3">
    <location>
        <position position="10"/>
    </location>
    <ligand>
        <name>phosphate</name>
        <dbReference type="ChEBI" id="CHEBI:43474"/>
    </ligand>
</feature>
<comment type="caution">
    <text evidence="5">The sequence shown here is derived from an EMBL/GenBank/DDBJ whole genome shotgun (WGS) entry which is preliminary data.</text>
</comment>
<dbReference type="PANTHER" id="PTHR42679:SF2">
    <property type="entry name" value="S-METHYL-5'-THIOADENOSINE PHOSPHORYLASE"/>
    <property type="match status" value="1"/>
</dbReference>
<comment type="function">
    <text evidence="3">Purine nucleoside phosphorylase which is highly specific for 6-oxopurine nucleosides. Cleaves guanosine or inosine to respective bases and sugar-1-phosphate molecules. Involved in purine salvage.</text>
</comment>
<gene>
    <name evidence="5" type="ORF">EV688_107132</name>
</gene>
<dbReference type="GO" id="GO:0019509">
    <property type="term" value="P:L-methionine salvage from methylthioadenosine"/>
    <property type="evidence" value="ECO:0007669"/>
    <property type="project" value="TreeGrafter"/>
</dbReference>
<dbReference type="GO" id="GO:0006166">
    <property type="term" value="P:purine ribonucleoside salvage"/>
    <property type="evidence" value="ECO:0007669"/>
    <property type="project" value="UniProtKB-UniRule"/>
</dbReference>
<dbReference type="UniPathway" id="UPA00606"/>
<keyword evidence="1 3" id="KW-0328">Glycosyltransferase</keyword>
<feature type="binding site" evidence="3">
    <location>
        <position position="184"/>
    </location>
    <ligand>
        <name>phosphate</name>
        <dbReference type="ChEBI" id="CHEBI:43474"/>
    </ligand>
</feature>
<comment type="subunit">
    <text evidence="3">Homohexamer. Dimer of a homotrimer.</text>
</comment>
<name>A0A4V2SBJ4_9GAMM</name>
<evidence type="ECO:0000259" key="4">
    <source>
        <dbReference type="Pfam" id="PF01048"/>
    </source>
</evidence>
<feature type="binding site" evidence="3">
    <location>
        <begin position="207"/>
        <end position="209"/>
    </location>
    <ligand>
        <name>substrate</name>
    </ligand>
</feature>
<keyword evidence="2 3" id="KW-0808">Transferase</keyword>
<comment type="catalytic activity">
    <reaction evidence="3">
        <text>a purine D-ribonucleoside + phosphate = a purine nucleobase + alpha-D-ribose 1-phosphate</text>
        <dbReference type="Rhea" id="RHEA:19805"/>
        <dbReference type="ChEBI" id="CHEBI:26386"/>
        <dbReference type="ChEBI" id="CHEBI:43474"/>
        <dbReference type="ChEBI" id="CHEBI:57720"/>
        <dbReference type="ChEBI" id="CHEBI:142355"/>
        <dbReference type="EC" id="2.4.2.1"/>
    </reaction>
</comment>
<comment type="pathway">
    <text evidence="3">Purine metabolism; purine nucleoside salvage.</text>
</comment>
<dbReference type="InterPro" id="IPR010044">
    <property type="entry name" value="MTAP"/>
</dbReference>
<reference evidence="5 6" key="1">
    <citation type="submission" date="2019-03" db="EMBL/GenBank/DDBJ databases">
        <title>Genomic Encyclopedia of Type Strains, Phase IV (KMG-IV): sequencing the most valuable type-strain genomes for metagenomic binning, comparative biology and taxonomic classification.</title>
        <authorList>
            <person name="Goeker M."/>
        </authorList>
    </citation>
    <scope>NUCLEOTIDE SEQUENCE [LARGE SCALE GENOMIC DNA]</scope>
    <source>
        <strain evidence="5 6">DSM 23344</strain>
    </source>
</reference>
<dbReference type="GO" id="GO:0017061">
    <property type="term" value="F:S-methyl-5-thioadenosine phosphorylase activity"/>
    <property type="evidence" value="ECO:0007669"/>
    <property type="project" value="InterPro"/>
</dbReference>
<dbReference type="AlphaFoldDB" id="A0A4V2SBJ4"/>
<dbReference type="Pfam" id="PF01048">
    <property type="entry name" value="PNP_UDP_1"/>
    <property type="match status" value="1"/>
</dbReference>
<evidence type="ECO:0000256" key="2">
    <source>
        <dbReference type="ARBA" id="ARBA00022679"/>
    </source>
</evidence>
<dbReference type="NCBIfam" id="NF006599">
    <property type="entry name" value="PRK09136.1"/>
    <property type="match status" value="1"/>
</dbReference>
<evidence type="ECO:0000313" key="6">
    <source>
        <dbReference type="Proteomes" id="UP000294980"/>
    </source>
</evidence>
<dbReference type="PANTHER" id="PTHR42679">
    <property type="entry name" value="S-METHYL-5'-THIOADENOSINE PHOSPHORYLASE"/>
    <property type="match status" value="1"/>
</dbReference>
<comment type="miscellaneous">
    <text evidence="3">Although this enzyme belongs to the family of MTA phosphorylases based on sequence homology, it has been shown that conserved amino acid substitutions in the substrate binding pocket convert the substrate specificity of this enzyme from 6-aminopurines to 6-oxopurines.</text>
</comment>
<feature type="domain" description="Nucleoside phosphorylase" evidence="4">
    <location>
        <begin position="3"/>
        <end position="242"/>
    </location>
</feature>
<dbReference type="GO" id="GO:0005829">
    <property type="term" value="C:cytosol"/>
    <property type="evidence" value="ECO:0007669"/>
    <property type="project" value="TreeGrafter"/>
</dbReference>
<dbReference type="InterPro" id="IPR035994">
    <property type="entry name" value="Nucleoside_phosphorylase_sf"/>
</dbReference>
<dbReference type="RefSeq" id="WP_117317789.1">
    <property type="nucleotide sequence ID" value="NZ_QQSW01000009.1"/>
</dbReference>
<dbReference type="Gene3D" id="3.40.50.1580">
    <property type="entry name" value="Nucleoside phosphorylase domain"/>
    <property type="match status" value="1"/>
</dbReference>
<dbReference type="OrthoDB" id="1523230at2"/>
<comment type="caution">
    <text evidence="3">Lacks conserved residue(s) required for the propagation of feature annotation.</text>
</comment>
<feature type="binding site" evidence="3">
    <location>
        <begin position="52"/>
        <end position="53"/>
    </location>
    <ligand>
        <name>phosphate</name>
        <dbReference type="ChEBI" id="CHEBI:43474"/>
    </ligand>
</feature>
<feature type="site" description="Important for substrate specificity" evidence="3">
    <location>
        <position position="165"/>
    </location>
</feature>
<evidence type="ECO:0000256" key="3">
    <source>
        <dbReference type="HAMAP-Rule" id="MF_01963"/>
    </source>
</evidence>
<sequence length="249" mass="26359">MTRLAILGGTGVDALDGLTVTAVERVETPFGAVSADLETGQFCGLEVVFLQRHGKPRSLPPHRINYRANLWALKQRGITHVVALNAVGGIHASLRPGMLVLPDQIIDYTWGRSHTFDEGGEAPPMHIDFTEPYSPELRQALMLASAGEGVVDGAVMAVTQGPRLETAAEVRRLRRDGCDVVGMTGMPEAALAREAGLAYASLCMVVNTAAGLGDAPITLDSIRQHLRASSAASARVIGELIRGGFLSGQ</sequence>
<keyword evidence="3" id="KW-0660">Purine salvage</keyword>
<feature type="binding site" evidence="3">
    <location>
        <position position="183"/>
    </location>
    <ligand>
        <name>substrate</name>
    </ligand>
</feature>
<protein>
    <recommendedName>
        <fullName evidence="3">Probable 6-oxopurine nucleoside phosphorylase</fullName>
        <ecNumber evidence="3">2.4.2.1</ecNumber>
    </recommendedName>
    <alternativeName>
        <fullName evidence="3">Purine nucleoside phosphorylase</fullName>
        <shortName evidence="3">PNP</shortName>
    </alternativeName>
</protein>
<organism evidence="5 6">
    <name type="scientific">Chromatocurvus halotolerans</name>
    <dbReference type="NCBI Taxonomy" id="1132028"/>
    <lineage>
        <taxon>Bacteria</taxon>
        <taxon>Pseudomonadati</taxon>
        <taxon>Pseudomonadota</taxon>
        <taxon>Gammaproteobacteria</taxon>
        <taxon>Cellvibrionales</taxon>
        <taxon>Halieaceae</taxon>
        <taxon>Chromatocurvus</taxon>
    </lineage>
</organism>
<evidence type="ECO:0000256" key="1">
    <source>
        <dbReference type="ARBA" id="ARBA00022676"/>
    </source>
</evidence>
<dbReference type="EC" id="2.4.2.1" evidence="3"/>
<feature type="site" description="Important for substrate specificity" evidence="3">
    <location>
        <position position="219"/>
    </location>
</feature>
<dbReference type="Proteomes" id="UP000294980">
    <property type="component" value="Unassembled WGS sequence"/>
</dbReference>
<dbReference type="CDD" id="cd09010">
    <property type="entry name" value="MTAP_SsMTAPII_like_MTIP"/>
    <property type="match status" value="1"/>
</dbReference>
<accession>A0A4V2SBJ4</accession>
<proteinExistence type="inferred from homology"/>
<keyword evidence="6" id="KW-1185">Reference proteome</keyword>
<dbReference type="EMBL" id="SLWX01000007">
    <property type="protein sequence ID" value="TCO75710.1"/>
    <property type="molecule type" value="Genomic_DNA"/>
</dbReference>
<dbReference type="InterPro" id="IPR000845">
    <property type="entry name" value="Nucleoside_phosphorylase_d"/>
</dbReference>
<evidence type="ECO:0000313" key="5">
    <source>
        <dbReference type="EMBL" id="TCO75710.1"/>
    </source>
</evidence>